<name>A0A0F9CX52_9ZZZZ</name>
<evidence type="ECO:0000313" key="2">
    <source>
        <dbReference type="EMBL" id="KKL46081.1"/>
    </source>
</evidence>
<reference evidence="2" key="1">
    <citation type="journal article" date="2015" name="Nature">
        <title>Complex archaea that bridge the gap between prokaryotes and eukaryotes.</title>
        <authorList>
            <person name="Spang A."/>
            <person name="Saw J.H."/>
            <person name="Jorgensen S.L."/>
            <person name="Zaremba-Niedzwiedzka K."/>
            <person name="Martijn J."/>
            <person name="Lind A.E."/>
            <person name="van Eijk R."/>
            <person name="Schleper C."/>
            <person name="Guy L."/>
            <person name="Ettema T.J."/>
        </authorList>
    </citation>
    <scope>NUCLEOTIDE SEQUENCE</scope>
</reference>
<feature type="compositionally biased region" description="Polar residues" evidence="1">
    <location>
        <begin position="1"/>
        <end position="11"/>
    </location>
</feature>
<evidence type="ECO:0000256" key="1">
    <source>
        <dbReference type="SAM" id="MobiDB-lite"/>
    </source>
</evidence>
<proteinExistence type="predicted"/>
<accession>A0A0F9CX52</accession>
<gene>
    <name evidence="2" type="ORF">LCGC14_2349210</name>
</gene>
<comment type="caution">
    <text evidence="2">The sequence shown here is derived from an EMBL/GenBank/DDBJ whole genome shotgun (WGS) entry which is preliminary data.</text>
</comment>
<dbReference type="AlphaFoldDB" id="A0A0F9CX52"/>
<feature type="region of interest" description="Disordered" evidence="1">
    <location>
        <begin position="1"/>
        <end position="27"/>
    </location>
</feature>
<dbReference type="EMBL" id="LAZR01034163">
    <property type="protein sequence ID" value="KKL46081.1"/>
    <property type="molecule type" value="Genomic_DNA"/>
</dbReference>
<feature type="non-terminal residue" evidence="2">
    <location>
        <position position="27"/>
    </location>
</feature>
<protein>
    <submittedName>
        <fullName evidence="2">Uncharacterized protein</fullName>
    </submittedName>
</protein>
<sequence>MPVNFGSNQPQFPRAARVPRLGAKTGP</sequence>
<organism evidence="2">
    <name type="scientific">marine sediment metagenome</name>
    <dbReference type="NCBI Taxonomy" id="412755"/>
    <lineage>
        <taxon>unclassified sequences</taxon>
        <taxon>metagenomes</taxon>
        <taxon>ecological metagenomes</taxon>
    </lineage>
</organism>